<evidence type="ECO:0000313" key="2">
    <source>
        <dbReference type="Proteomes" id="UP000253676"/>
    </source>
</evidence>
<comment type="caution">
    <text evidence="1">The sequence shown here is derived from an EMBL/GenBank/DDBJ whole genome shotgun (WGS) entry which is preliminary data.</text>
</comment>
<gene>
    <name evidence="1" type="ORF">DR980_07850</name>
</gene>
<reference evidence="1 2" key="1">
    <citation type="submission" date="2018-07" db="EMBL/GenBank/DDBJ databases">
        <title>Complete genome sequence of Flavobacterium psychrolimnae LMG 22018.</title>
        <authorList>
            <person name="Kim D.-U."/>
        </authorList>
    </citation>
    <scope>NUCLEOTIDE SEQUENCE [LARGE SCALE GENOMIC DNA]</scope>
    <source>
        <strain evidence="1 2">LMG 22018</strain>
    </source>
</reference>
<sequence length="93" mass="11393">MIEFPFFYKKENLPFLKLNQIRFGLLLLHSFSWVNTFSFLQIWELLPRDFQSYIRQNEQLLLKYGRQDDNFLTILPSEVQEVVPKMHPKRLFI</sequence>
<keyword evidence="2" id="KW-1185">Reference proteome</keyword>
<protein>
    <submittedName>
        <fullName evidence="1">Uncharacterized protein</fullName>
    </submittedName>
</protein>
<proteinExistence type="predicted"/>
<evidence type="ECO:0000313" key="1">
    <source>
        <dbReference type="EMBL" id="RBN50399.1"/>
    </source>
</evidence>
<name>A0A366AZW0_9FLAO</name>
<organism evidence="1 2">
    <name type="scientific">Flavobacterium psychrolimnae</name>
    <dbReference type="NCBI Taxonomy" id="249351"/>
    <lineage>
        <taxon>Bacteria</taxon>
        <taxon>Pseudomonadati</taxon>
        <taxon>Bacteroidota</taxon>
        <taxon>Flavobacteriia</taxon>
        <taxon>Flavobacteriales</taxon>
        <taxon>Flavobacteriaceae</taxon>
        <taxon>Flavobacterium</taxon>
    </lineage>
</organism>
<dbReference type="EMBL" id="QNUX01000006">
    <property type="protein sequence ID" value="RBN50399.1"/>
    <property type="molecule type" value="Genomic_DNA"/>
</dbReference>
<dbReference type="AlphaFoldDB" id="A0A366AZW0"/>
<dbReference type="Proteomes" id="UP000253676">
    <property type="component" value="Unassembled WGS sequence"/>
</dbReference>
<accession>A0A366AZW0</accession>